<dbReference type="HAMAP" id="MF_00659">
    <property type="entry name" value="UPF0250"/>
    <property type="match status" value="1"/>
</dbReference>
<dbReference type="InterPro" id="IPR027471">
    <property type="entry name" value="YbeD-like_sf"/>
</dbReference>
<sequence>MKTNLRDLLAFPTLFTYKVIGFAHADLPGNIVKIVQDHAPGQYFPSIKISSKKNYYSISITITAHNIQQVETLYNALSKIKAVRIVL</sequence>
<dbReference type="NCBIfam" id="NF003447">
    <property type="entry name" value="PRK04998.1"/>
    <property type="match status" value="1"/>
</dbReference>
<dbReference type="InterPro" id="IPR007454">
    <property type="entry name" value="UPF0250_YbeD-like"/>
</dbReference>
<gene>
    <name evidence="3" type="primary">ybeD</name>
    <name evidence="3" type="ORF">ERCIKOCA2762_357</name>
</gene>
<dbReference type="EMBL" id="LR217715">
    <property type="protein sequence ID" value="VFP83116.1"/>
    <property type="molecule type" value="Genomic_DNA"/>
</dbReference>
<dbReference type="Pfam" id="PF04359">
    <property type="entry name" value="DUF493"/>
    <property type="match status" value="1"/>
</dbReference>
<dbReference type="RefSeq" id="WP_157988496.1">
    <property type="nucleotide sequence ID" value="NZ_LR217715.1"/>
</dbReference>
<accession>A0A451D9Y2</accession>
<evidence type="ECO:0000256" key="2">
    <source>
        <dbReference type="HAMAP-Rule" id="MF_00659"/>
    </source>
</evidence>
<dbReference type="PANTHER" id="PTHR38036">
    <property type="entry name" value="UPF0250 PROTEIN YBED"/>
    <property type="match status" value="1"/>
</dbReference>
<comment type="similarity">
    <text evidence="1 2">Belongs to the UPF0250 family.</text>
</comment>
<proteinExistence type="inferred from homology"/>
<name>A0A451D9Y2_9GAMM</name>
<dbReference type="Gene3D" id="3.30.70.260">
    <property type="match status" value="1"/>
</dbReference>
<dbReference type="PANTHER" id="PTHR38036:SF1">
    <property type="entry name" value="UPF0250 PROTEIN YBED"/>
    <property type="match status" value="1"/>
</dbReference>
<protein>
    <recommendedName>
        <fullName evidence="2">UPF0250 protein ERCIKOCA2762_357</fullName>
    </recommendedName>
</protein>
<evidence type="ECO:0000313" key="3">
    <source>
        <dbReference type="EMBL" id="VFP83116.1"/>
    </source>
</evidence>
<dbReference type="SUPFAM" id="SSF117991">
    <property type="entry name" value="YbeD/HP0495-like"/>
    <property type="match status" value="1"/>
</dbReference>
<dbReference type="Proteomes" id="UP000294368">
    <property type="component" value="Chromosome"/>
</dbReference>
<organism evidence="3 4">
    <name type="scientific">Candidatus Erwinia haradaeae</name>
    <dbReference type="NCBI Taxonomy" id="1922217"/>
    <lineage>
        <taxon>Bacteria</taxon>
        <taxon>Pseudomonadati</taxon>
        <taxon>Pseudomonadota</taxon>
        <taxon>Gammaproteobacteria</taxon>
        <taxon>Enterobacterales</taxon>
        <taxon>Erwiniaceae</taxon>
        <taxon>Erwinia</taxon>
    </lineage>
</organism>
<dbReference type="OrthoDB" id="9793424at2"/>
<dbReference type="AlphaFoldDB" id="A0A451D9Y2"/>
<evidence type="ECO:0000313" key="4">
    <source>
        <dbReference type="Proteomes" id="UP000294368"/>
    </source>
</evidence>
<dbReference type="GO" id="GO:0005829">
    <property type="term" value="C:cytosol"/>
    <property type="evidence" value="ECO:0007669"/>
    <property type="project" value="TreeGrafter"/>
</dbReference>
<evidence type="ECO:0000256" key="1">
    <source>
        <dbReference type="ARBA" id="ARBA00008460"/>
    </source>
</evidence>
<reference evidence="3 4" key="1">
    <citation type="submission" date="2019-02" db="EMBL/GenBank/DDBJ databases">
        <authorList>
            <person name="Manzano-Marin A."/>
            <person name="Manzano-Marin A."/>
        </authorList>
    </citation>
    <scope>NUCLEOTIDE SEQUENCE [LARGE SCALE GENOMIC DNA]</scope>
    <source>
        <strain evidence="3 4">ErCikochiana</strain>
    </source>
</reference>